<dbReference type="OrthoDB" id="4868247at2"/>
<dbReference type="EMBL" id="QXFH01000070">
    <property type="protein sequence ID" value="RIV35216.1"/>
    <property type="molecule type" value="Genomic_DNA"/>
</dbReference>
<dbReference type="Pfam" id="PF14345">
    <property type="entry name" value="GDYXXLXY"/>
    <property type="match status" value="1"/>
</dbReference>
<evidence type="ECO:0008006" key="3">
    <source>
        <dbReference type="Google" id="ProtNLM"/>
    </source>
</evidence>
<proteinExistence type="predicted"/>
<name>A0A3A1NC50_9FLAO</name>
<dbReference type="AlphaFoldDB" id="A0A3A1NC50"/>
<reference evidence="1 2" key="1">
    <citation type="submission" date="2018-08" db="EMBL/GenBank/DDBJ databases">
        <title>Proposal of Muricauda 72 sp.nov. and Muricauda NH166 sp.nov., isolated from seawater.</title>
        <authorList>
            <person name="Cheng H."/>
            <person name="Wu Y.-H."/>
            <person name="Guo L.-L."/>
            <person name="Xu X.-W."/>
        </authorList>
    </citation>
    <scope>NUCLEOTIDE SEQUENCE [LARGE SCALE GENOMIC DNA]</scope>
    <source>
        <strain evidence="1 2">KCTC 22173</strain>
    </source>
</reference>
<evidence type="ECO:0000313" key="2">
    <source>
        <dbReference type="Proteomes" id="UP000266067"/>
    </source>
</evidence>
<evidence type="ECO:0000313" key="1">
    <source>
        <dbReference type="EMBL" id="RIV35216.1"/>
    </source>
</evidence>
<gene>
    <name evidence="1" type="ORF">D2V08_07625</name>
</gene>
<protein>
    <recommendedName>
        <fullName evidence="3">GDYXXLXY protein</fullName>
    </recommendedName>
</protein>
<accession>A0A3A1NC50</accession>
<organism evidence="1 2">
    <name type="scientific">Flagellimonas lutimaris</name>
    <dbReference type="NCBI Taxonomy" id="475082"/>
    <lineage>
        <taxon>Bacteria</taxon>
        <taxon>Pseudomonadati</taxon>
        <taxon>Bacteroidota</taxon>
        <taxon>Flavobacteriia</taxon>
        <taxon>Flavobacteriales</taxon>
        <taxon>Flavobacteriaceae</taxon>
        <taxon>Flagellimonas</taxon>
    </lineage>
</organism>
<dbReference type="InterPro" id="IPR025833">
    <property type="entry name" value="GDYXXLXY"/>
</dbReference>
<dbReference type="Proteomes" id="UP000266067">
    <property type="component" value="Unassembled WGS sequence"/>
</dbReference>
<sequence>MINKKTQIVLFVLVALAQLYVPAKMIWDQEDVLKNGSEYKFKTDPVDPNDTFRGKYITLSFDNNTFEVKNKMDWQRGDEIYVSITNGSDGFAKIASISKEKPENNQDYVKAKVGFAIGKGSKISIDYPFDTYYMEESKAYDAELTYQRSQLDSTQITFALVHIKNGKAVLKNVLIDGVPIREIVKKEHLKNESEK</sequence>
<comment type="caution">
    <text evidence="1">The sequence shown here is derived from an EMBL/GenBank/DDBJ whole genome shotgun (WGS) entry which is preliminary data.</text>
</comment>
<dbReference type="RefSeq" id="WP_119607442.1">
    <property type="nucleotide sequence ID" value="NZ_QXFH01000070.1"/>
</dbReference>
<keyword evidence="2" id="KW-1185">Reference proteome</keyword>